<comment type="domain">
    <text evidence="8">The Q motif is unique to and characteristic of the DEAD box family of RNA helicases and controls ATP binding and hydrolysis.</text>
</comment>
<dbReference type="GO" id="GO:0016787">
    <property type="term" value="F:hydrolase activity"/>
    <property type="evidence" value="ECO:0007669"/>
    <property type="project" value="UniProtKB-KW"/>
</dbReference>
<proteinExistence type="inferred from homology"/>
<keyword evidence="1 7" id="KW-0547">Nucleotide-binding</keyword>
<dbReference type="GO" id="GO:0005524">
    <property type="term" value="F:ATP binding"/>
    <property type="evidence" value="ECO:0007669"/>
    <property type="project" value="UniProtKB-UniRule"/>
</dbReference>
<dbReference type="Pfam" id="PF00271">
    <property type="entry name" value="Helicase_C"/>
    <property type="match status" value="1"/>
</dbReference>
<dbReference type="SMART" id="SM00490">
    <property type="entry name" value="HELICc"/>
    <property type="match status" value="1"/>
</dbReference>
<dbReference type="GO" id="GO:0003724">
    <property type="term" value="F:RNA helicase activity"/>
    <property type="evidence" value="ECO:0007669"/>
    <property type="project" value="UniProtKB-EC"/>
</dbReference>
<evidence type="ECO:0000256" key="4">
    <source>
        <dbReference type="ARBA" id="ARBA00022840"/>
    </source>
</evidence>
<evidence type="ECO:0000256" key="3">
    <source>
        <dbReference type="ARBA" id="ARBA00022806"/>
    </source>
</evidence>
<dbReference type="EC" id="3.6.4.13" evidence="8"/>
<dbReference type="PROSITE" id="PS51192">
    <property type="entry name" value="HELICASE_ATP_BIND_1"/>
    <property type="match status" value="1"/>
</dbReference>
<feature type="domain" description="DEAD-box RNA helicase Q" evidence="12">
    <location>
        <begin position="188"/>
        <end position="216"/>
    </location>
</feature>
<dbReference type="InterPro" id="IPR011545">
    <property type="entry name" value="DEAD/DEAH_box_helicase_dom"/>
</dbReference>
<dbReference type="PANTHER" id="PTHR24031">
    <property type="entry name" value="RNA HELICASE"/>
    <property type="match status" value="1"/>
</dbReference>
<dbReference type="InterPro" id="IPR000629">
    <property type="entry name" value="RNA-helicase_DEAD-box_CS"/>
</dbReference>
<evidence type="ECO:0000259" key="11">
    <source>
        <dbReference type="PROSITE" id="PS51194"/>
    </source>
</evidence>
<feature type="compositionally biased region" description="Low complexity" evidence="9">
    <location>
        <begin position="146"/>
        <end position="163"/>
    </location>
</feature>
<dbReference type="SUPFAM" id="SSF52540">
    <property type="entry name" value="P-loop containing nucleoside triphosphate hydrolases"/>
    <property type="match status" value="2"/>
</dbReference>
<gene>
    <name evidence="13" type="ORF">AMON00008_LOCUS40333</name>
</gene>
<evidence type="ECO:0000256" key="2">
    <source>
        <dbReference type="ARBA" id="ARBA00022801"/>
    </source>
</evidence>
<dbReference type="SMART" id="SM00487">
    <property type="entry name" value="DEXDc"/>
    <property type="match status" value="1"/>
</dbReference>
<evidence type="ECO:0000259" key="10">
    <source>
        <dbReference type="PROSITE" id="PS51192"/>
    </source>
</evidence>
<dbReference type="PROSITE" id="PS51194">
    <property type="entry name" value="HELICASE_CTER"/>
    <property type="match status" value="1"/>
</dbReference>
<dbReference type="PROSITE" id="PS51195">
    <property type="entry name" value="Q_MOTIF"/>
    <property type="match status" value="1"/>
</dbReference>
<dbReference type="InterPro" id="IPR014001">
    <property type="entry name" value="Helicase_ATP-bd"/>
</dbReference>
<feature type="domain" description="Helicase ATP-binding" evidence="10">
    <location>
        <begin position="220"/>
        <end position="425"/>
    </location>
</feature>
<dbReference type="InterPro" id="IPR001650">
    <property type="entry name" value="Helicase_C-like"/>
</dbReference>
<evidence type="ECO:0000256" key="9">
    <source>
        <dbReference type="SAM" id="MobiDB-lite"/>
    </source>
</evidence>
<dbReference type="AlphaFoldDB" id="A0A7S4RTP0"/>
<feature type="domain" description="Helicase C-terminal" evidence="11">
    <location>
        <begin position="516"/>
        <end position="702"/>
    </location>
</feature>
<feature type="region of interest" description="Disordered" evidence="9">
    <location>
        <begin position="1"/>
        <end position="46"/>
    </location>
</feature>
<dbReference type="Pfam" id="PF00270">
    <property type="entry name" value="DEAD"/>
    <property type="match status" value="1"/>
</dbReference>
<dbReference type="PROSITE" id="PS00039">
    <property type="entry name" value="DEAD_ATP_HELICASE"/>
    <property type="match status" value="1"/>
</dbReference>
<accession>A0A7S4RTP0</accession>
<reference evidence="13" key="1">
    <citation type="submission" date="2021-01" db="EMBL/GenBank/DDBJ databases">
        <authorList>
            <person name="Corre E."/>
            <person name="Pelletier E."/>
            <person name="Niang G."/>
            <person name="Scheremetjew M."/>
            <person name="Finn R."/>
            <person name="Kale V."/>
            <person name="Holt S."/>
            <person name="Cochrane G."/>
            <person name="Meng A."/>
            <person name="Brown T."/>
            <person name="Cohen L."/>
        </authorList>
    </citation>
    <scope>NUCLEOTIDE SEQUENCE</scope>
    <source>
        <strain evidence="13">CCMP3105</strain>
    </source>
</reference>
<evidence type="ECO:0000259" key="12">
    <source>
        <dbReference type="PROSITE" id="PS51195"/>
    </source>
</evidence>
<keyword evidence="3 7" id="KW-0347">Helicase</keyword>
<dbReference type="InterPro" id="IPR027417">
    <property type="entry name" value="P-loop_NTPase"/>
</dbReference>
<comment type="catalytic activity">
    <reaction evidence="8">
        <text>ATP + H2O = ADP + phosphate + H(+)</text>
        <dbReference type="Rhea" id="RHEA:13065"/>
        <dbReference type="ChEBI" id="CHEBI:15377"/>
        <dbReference type="ChEBI" id="CHEBI:15378"/>
        <dbReference type="ChEBI" id="CHEBI:30616"/>
        <dbReference type="ChEBI" id="CHEBI:43474"/>
        <dbReference type="ChEBI" id="CHEBI:456216"/>
        <dbReference type="EC" id="3.6.4.13"/>
    </reaction>
</comment>
<organism evidence="13">
    <name type="scientific">Alexandrium monilatum</name>
    <dbReference type="NCBI Taxonomy" id="311494"/>
    <lineage>
        <taxon>Eukaryota</taxon>
        <taxon>Sar</taxon>
        <taxon>Alveolata</taxon>
        <taxon>Dinophyceae</taxon>
        <taxon>Gonyaulacales</taxon>
        <taxon>Pyrocystaceae</taxon>
        <taxon>Alexandrium</taxon>
    </lineage>
</organism>
<sequence length="791" mass="86502">MRPRKRRRAAAAAATSDHEEEEEEAPAPADDAAEQGKQGKQGKWKPVEMDLELMQAFESEGGVFLEETTEAAVMYGDSLIGDEPGAAPERPEAALEQGGRKGKRGKKRQAPEEQAAGASPKQPEAAPPDGKKVGKKKIKAKRRAAAKPPAGAAAPPKEAAPAKSLNFEHGTSGAQEEVSQEALAEKLPAWAPFGLHPLLLAGLLQLQFEKPTEVQARCLTPALLQRKDIVGAAETGSGKTLAFGLPILHHTLSNMDAPGAESAAGGGHLPSAARQLKAVVVLPTRELAVQVQSHLNAVAQRTPLRAQCVVGGMSAHKQRRLLRRRPAIIVGTPGRLSALLGLVKEAEEEKCDWFRDGLRGLRHLVLDEADRLVESGHFKELHGILGLVYESLERTQQLQTLVFSATLTLDPRTPYKRKGGGASESKVDTLMRRMQFRDARAVHVVDLTKPEEVAGKAAPGAAAEQPVAAGNTLGARLPAQLLFRDMTCSSDKDREAFLVFWLLKRYRWDFIRAEGGLKEALRKQGGEPAKEVGEPPKGGRVLLFVNAISSVLRLSSVLAMVLESPSARKVLSRVQMSTCKDEKDKPRVVVDVLGLHSRMKQRDRLRVIERFRTLEHAVLVCTDIAARGLDLPGIAGVIHFHVPRAPEVFVHRSGRTARAGRAGESISITTASDVSQWFRVYKAAGIEKSRLVDVSPGAFELTAAREAARLAADLETKIHRTRKERSDKTWLRRTADEAELVLSEDEEDPDEGKKLAPRRALWGLYRQLLARVRRLPKRQGGAPLPRWRRRR</sequence>
<feature type="short sequence motif" description="Q motif" evidence="6">
    <location>
        <begin position="188"/>
        <end position="216"/>
    </location>
</feature>
<dbReference type="CDD" id="cd18787">
    <property type="entry name" value="SF2_C_DEAD"/>
    <property type="match status" value="1"/>
</dbReference>
<dbReference type="EMBL" id="HBNR01057327">
    <property type="protein sequence ID" value="CAE4624698.1"/>
    <property type="molecule type" value="Transcribed_RNA"/>
</dbReference>
<dbReference type="InterPro" id="IPR014014">
    <property type="entry name" value="RNA_helicase_DEAD_Q_motif"/>
</dbReference>
<dbReference type="Gene3D" id="3.40.50.300">
    <property type="entry name" value="P-loop containing nucleotide triphosphate hydrolases"/>
    <property type="match status" value="2"/>
</dbReference>
<evidence type="ECO:0000313" key="13">
    <source>
        <dbReference type="EMBL" id="CAE4624698.1"/>
    </source>
</evidence>
<keyword evidence="5 8" id="KW-0694">RNA-binding</keyword>
<keyword evidence="2 7" id="KW-0378">Hydrolase</keyword>
<name>A0A7S4RTP0_9DINO</name>
<evidence type="ECO:0000256" key="7">
    <source>
        <dbReference type="RuleBase" id="RU000492"/>
    </source>
</evidence>
<feature type="compositionally biased region" description="Low complexity" evidence="9">
    <location>
        <begin position="26"/>
        <end position="38"/>
    </location>
</feature>
<comment type="function">
    <text evidence="8">RNA helicase.</text>
</comment>
<dbReference type="GO" id="GO:0003723">
    <property type="term" value="F:RNA binding"/>
    <property type="evidence" value="ECO:0007669"/>
    <property type="project" value="UniProtKB-UniRule"/>
</dbReference>
<feature type="region of interest" description="Disordered" evidence="9">
    <location>
        <begin position="75"/>
        <end position="163"/>
    </location>
</feature>
<protein>
    <recommendedName>
        <fullName evidence="8">ATP-dependent RNA helicase</fullName>
        <ecNumber evidence="8">3.6.4.13</ecNumber>
    </recommendedName>
</protein>
<evidence type="ECO:0000256" key="6">
    <source>
        <dbReference type="PROSITE-ProRule" id="PRU00552"/>
    </source>
</evidence>
<keyword evidence="4 7" id="KW-0067">ATP-binding</keyword>
<evidence type="ECO:0000256" key="1">
    <source>
        <dbReference type="ARBA" id="ARBA00022741"/>
    </source>
</evidence>
<feature type="compositionally biased region" description="Basic residues" evidence="9">
    <location>
        <begin position="133"/>
        <end position="145"/>
    </location>
</feature>
<evidence type="ECO:0000256" key="8">
    <source>
        <dbReference type="RuleBase" id="RU365068"/>
    </source>
</evidence>
<evidence type="ECO:0000256" key="5">
    <source>
        <dbReference type="ARBA" id="ARBA00022884"/>
    </source>
</evidence>
<comment type="similarity">
    <text evidence="7">Belongs to the DEAD box helicase family.</text>
</comment>